<dbReference type="InterPro" id="IPR008775">
    <property type="entry name" value="Phytyl_CoA_dOase-like"/>
</dbReference>
<dbReference type="Proteomes" id="UP001482513">
    <property type="component" value="Unassembled WGS sequence"/>
</dbReference>
<dbReference type="GO" id="GO:0051213">
    <property type="term" value="F:dioxygenase activity"/>
    <property type="evidence" value="ECO:0007669"/>
    <property type="project" value="UniProtKB-KW"/>
</dbReference>
<accession>A0ABV0K689</accession>
<comment type="caution">
    <text evidence="1">The sequence shown here is derived from an EMBL/GenBank/DDBJ whole genome shotgun (WGS) entry which is preliminary data.</text>
</comment>
<keyword evidence="1" id="KW-0223">Dioxygenase</keyword>
<keyword evidence="1" id="KW-0560">Oxidoreductase</keyword>
<keyword evidence="2" id="KW-1185">Reference proteome</keyword>
<dbReference type="Gene3D" id="2.60.120.620">
    <property type="entry name" value="q2cbj1_9rhob like domain"/>
    <property type="match status" value="1"/>
</dbReference>
<dbReference type="PANTHER" id="PTHR20883">
    <property type="entry name" value="PHYTANOYL-COA DIOXYGENASE DOMAIN CONTAINING 1"/>
    <property type="match status" value="1"/>
</dbReference>
<dbReference type="SUPFAM" id="SSF51197">
    <property type="entry name" value="Clavaminate synthase-like"/>
    <property type="match status" value="1"/>
</dbReference>
<dbReference type="PANTHER" id="PTHR20883:SF46">
    <property type="entry name" value="PHYTANOYL-COA HYDROXYLASE"/>
    <property type="match status" value="1"/>
</dbReference>
<dbReference type="Pfam" id="PF05721">
    <property type="entry name" value="PhyH"/>
    <property type="match status" value="1"/>
</dbReference>
<dbReference type="RefSeq" id="WP_190703538.1">
    <property type="nucleotide sequence ID" value="NZ_JAMPKX010000007.1"/>
</dbReference>
<proteinExistence type="predicted"/>
<sequence length="229" mass="25377">MTPEQKSFFRERGYILLKKTLTKNQVGPIKEHILDELKRLKLWSSGKAMSASIKKMPAFQQIAKLSGMIKQNEIHTKVITQAASSTIASLTESKVVQAQSQLLISLPNQGGWTLNGLNWHTDISSSSPDLVPGIQAFVLIDDVKPHGGATLAMAGSHLLKNHSELSRIREVLREKGDIEEELRSSDLSIVEMAGQAGDLYLMDMRVLHTPSINSTTSIRMMATVRYLLE</sequence>
<dbReference type="EMBL" id="JAMPKX010000007">
    <property type="protein sequence ID" value="MEP0948280.1"/>
    <property type="molecule type" value="Genomic_DNA"/>
</dbReference>
<reference evidence="1 2" key="1">
    <citation type="submission" date="2022-04" db="EMBL/GenBank/DDBJ databases">
        <title>Positive selection, recombination, and allopatry shape intraspecific diversity of widespread and dominant cyanobacteria.</title>
        <authorList>
            <person name="Wei J."/>
            <person name="Shu W."/>
            <person name="Hu C."/>
        </authorList>
    </citation>
    <scope>NUCLEOTIDE SEQUENCE [LARGE SCALE GENOMIC DNA]</scope>
    <source>
        <strain evidence="1 2">DQ-A4</strain>
    </source>
</reference>
<gene>
    <name evidence="1" type="ORF">NC992_15455</name>
</gene>
<protein>
    <submittedName>
        <fullName evidence="1">Phytanoyl-CoA dioxygenase family protein</fullName>
    </submittedName>
</protein>
<name>A0ABV0K689_9CYAN</name>
<organism evidence="1 2">
    <name type="scientific">Leptolyngbya subtilissima DQ-A4</name>
    <dbReference type="NCBI Taxonomy" id="2933933"/>
    <lineage>
        <taxon>Bacteria</taxon>
        <taxon>Bacillati</taxon>
        <taxon>Cyanobacteriota</taxon>
        <taxon>Cyanophyceae</taxon>
        <taxon>Leptolyngbyales</taxon>
        <taxon>Leptolyngbyaceae</taxon>
        <taxon>Leptolyngbya group</taxon>
        <taxon>Leptolyngbya</taxon>
    </lineage>
</organism>
<evidence type="ECO:0000313" key="2">
    <source>
        <dbReference type="Proteomes" id="UP001482513"/>
    </source>
</evidence>
<evidence type="ECO:0000313" key="1">
    <source>
        <dbReference type="EMBL" id="MEP0948280.1"/>
    </source>
</evidence>